<feature type="compositionally biased region" description="Polar residues" evidence="1">
    <location>
        <begin position="9"/>
        <end position="21"/>
    </location>
</feature>
<gene>
    <name evidence="2" type="ORF">PHYSODRAFT_355073</name>
</gene>
<evidence type="ECO:0000313" key="2">
    <source>
        <dbReference type="EMBL" id="EGZ14346.1"/>
    </source>
</evidence>
<dbReference type="InParanoid" id="G4ZS50"/>
<evidence type="ECO:0000256" key="1">
    <source>
        <dbReference type="SAM" id="MobiDB-lite"/>
    </source>
</evidence>
<feature type="region of interest" description="Disordered" evidence="1">
    <location>
        <begin position="1"/>
        <end position="57"/>
    </location>
</feature>
<evidence type="ECO:0000313" key="3">
    <source>
        <dbReference type="Proteomes" id="UP000002640"/>
    </source>
</evidence>
<dbReference type="GeneID" id="20649797"/>
<dbReference type="EMBL" id="JH159156">
    <property type="protein sequence ID" value="EGZ14346.1"/>
    <property type="molecule type" value="Genomic_DNA"/>
</dbReference>
<name>G4ZS50_PHYSP</name>
<keyword evidence="3" id="KW-1185">Reference proteome</keyword>
<reference evidence="2 3" key="1">
    <citation type="journal article" date="2006" name="Science">
        <title>Phytophthora genome sequences uncover evolutionary origins and mechanisms of pathogenesis.</title>
        <authorList>
            <person name="Tyler B.M."/>
            <person name="Tripathy S."/>
            <person name="Zhang X."/>
            <person name="Dehal P."/>
            <person name="Jiang R.H."/>
            <person name="Aerts A."/>
            <person name="Arredondo F.D."/>
            <person name="Baxter L."/>
            <person name="Bensasson D."/>
            <person name="Beynon J.L."/>
            <person name="Chapman J."/>
            <person name="Damasceno C.M."/>
            <person name="Dorrance A.E."/>
            <person name="Dou D."/>
            <person name="Dickerman A.W."/>
            <person name="Dubchak I.L."/>
            <person name="Garbelotto M."/>
            <person name="Gijzen M."/>
            <person name="Gordon S.G."/>
            <person name="Govers F."/>
            <person name="Grunwald N.J."/>
            <person name="Huang W."/>
            <person name="Ivors K.L."/>
            <person name="Jones R.W."/>
            <person name="Kamoun S."/>
            <person name="Krampis K."/>
            <person name="Lamour K.H."/>
            <person name="Lee M.K."/>
            <person name="McDonald W.H."/>
            <person name="Medina M."/>
            <person name="Meijer H.J."/>
            <person name="Nordberg E.K."/>
            <person name="Maclean D.J."/>
            <person name="Ospina-Giraldo M.D."/>
            <person name="Morris P.F."/>
            <person name="Phuntumart V."/>
            <person name="Putnam N.H."/>
            <person name="Rash S."/>
            <person name="Rose J.K."/>
            <person name="Sakihama Y."/>
            <person name="Salamov A.A."/>
            <person name="Savidor A."/>
            <person name="Scheuring C.F."/>
            <person name="Smith B.M."/>
            <person name="Sobral B.W."/>
            <person name="Terry A."/>
            <person name="Torto-Alalibo T.A."/>
            <person name="Win J."/>
            <person name="Xu Z."/>
            <person name="Zhang H."/>
            <person name="Grigoriev I.V."/>
            <person name="Rokhsar D.S."/>
            <person name="Boore J.L."/>
        </authorList>
    </citation>
    <scope>NUCLEOTIDE SEQUENCE [LARGE SCALE GENOMIC DNA]</scope>
    <source>
        <strain evidence="2 3">P6497</strain>
    </source>
</reference>
<organism evidence="2 3">
    <name type="scientific">Phytophthora sojae (strain P6497)</name>
    <name type="common">Soybean stem and root rot agent</name>
    <name type="synonym">Phytophthora megasperma f. sp. glycines</name>
    <dbReference type="NCBI Taxonomy" id="1094619"/>
    <lineage>
        <taxon>Eukaryota</taxon>
        <taxon>Sar</taxon>
        <taxon>Stramenopiles</taxon>
        <taxon>Oomycota</taxon>
        <taxon>Peronosporomycetes</taxon>
        <taxon>Peronosporales</taxon>
        <taxon>Peronosporaceae</taxon>
        <taxon>Phytophthora</taxon>
    </lineage>
</organism>
<proteinExistence type="predicted"/>
<sequence>MTIVKGQRATRSNCSQGSECQDASKDQQSFKERRPSSKDYNRNRIEDGRRKEGTQYW</sequence>
<feature type="compositionally biased region" description="Basic and acidic residues" evidence="1">
    <location>
        <begin position="22"/>
        <end position="57"/>
    </location>
</feature>
<dbReference type="AlphaFoldDB" id="G4ZS50"/>
<dbReference type="Proteomes" id="UP000002640">
    <property type="component" value="Unassembled WGS sequence"/>
</dbReference>
<protein>
    <submittedName>
        <fullName evidence="2">Uncharacterized protein</fullName>
    </submittedName>
</protein>
<dbReference type="KEGG" id="psoj:PHYSODRAFT_355073"/>
<dbReference type="RefSeq" id="XP_009531775.1">
    <property type="nucleotide sequence ID" value="XM_009533480.1"/>
</dbReference>
<accession>G4ZS50</accession>